<dbReference type="PANTHER" id="PTHR31157:SF1">
    <property type="entry name" value="SCP DOMAIN-CONTAINING PROTEIN"/>
    <property type="match status" value="1"/>
</dbReference>
<dbReference type="InterPro" id="IPR014044">
    <property type="entry name" value="CAP_dom"/>
</dbReference>
<proteinExistence type="predicted"/>
<comment type="caution">
    <text evidence="4">The sequence shown here is derived from an EMBL/GenBank/DDBJ whole genome shotgun (WGS) entry which is preliminary data.</text>
</comment>
<evidence type="ECO:0000313" key="4">
    <source>
        <dbReference type="EMBL" id="KFA88309.1"/>
    </source>
</evidence>
<feature type="chain" id="PRO_5001781564" evidence="2">
    <location>
        <begin position="19"/>
        <end position="508"/>
    </location>
</feature>
<gene>
    <name evidence="4" type="ORF">Q664_41955</name>
</gene>
<evidence type="ECO:0000313" key="5">
    <source>
        <dbReference type="Proteomes" id="UP000028547"/>
    </source>
</evidence>
<feature type="domain" description="SCP" evidence="3">
    <location>
        <begin position="250"/>
        <end position="353"/>
    </location>
</feature>
<organism evidence="4 5">
    <name type="scientific">Archangium violaceum Cb vi76</name>
    <dbReference type="NCBI Taxonomy" id="1406225"/>
    <lineage>
        <taxon>Bacteria</taxon>
        <taxon>Pseudomonadati</taxon>
        <taxon>Myxococcota</taxon>
        <taxon>Myxococcia</taxon>
        <taxon>Myxococcales</taxon>
        <taxon>Cystobacterineae</taxon>
        <taxon>Archangiaceae</taxon>
        <taxon>Archangium</taxon>
    </lineage>
</organism>
<dbReference type="EMBL" id="JPMI01000296">
    <property type="protein sequence ID" value="KFA88309.1"/>
    <property type="molecule type" value="Genomic_DNA"/>
</dbReference>
<dbReference type="PANTHER" id="PTHR31157">
    <property type="entry name" value="SCP DOMAIN-CONTAINING PROTEIN"/>
    <property type="match status" value="1"/>
</dbReference>
<dbReference type="Pfam" id="PF00188">
    <property type="entry name" value="CAP"/>
    <property type="match status" value="2"/>
</dbReference>
<evidence type="ECO:0000256" key="1">
    <source>
        <dbReference type="SAM" id="MobiDB-lite"/>
    </source>
</evidence>
<sequence>MLALALSVLLATSPSPTAMEQQASRHVRQEFERVGRRAPQADPSLTQAARRLARAALHESLSGAVELLALTEAVSDAGGADPSPRSYVVRASVREHAVGTLLDRKDLNQEPASHVGVGVAVDEERAALVVLLAERKASLQRFPRAFDKPGTGQSLCGQLEPPLRTSEVYVTLPDGRVERPPLTRESGPSFCTRLVFPSEGRYTVELVGRGERGPEVASLFLVDVGNSRAKGKRERIVEPTTVEDAREAVLARINALRRAHGVQPLTLEDTLNGVAQAYSDRMAREGFFAHVAPDGSDLRGRLTAVGAHYLTAGENLGMASGPLAAHFGIEHSPGHRSNLLGTQFIHAGIGVTFQKVDGRDQALLTEVFSSAAPPAPASPDSPAAAKNPREEAYQALATHRASRGLPALERNPVLEQIALDHARRALELDQPRVQLPGSQVHDRVFSALQSVKSASVDFYVAESPSLLPESKSLGDRKNTQVGVGAVRGDSRTYGPGQYWMVIIYAATR</sequence>
<feature type="region of interest" description="Disordered" evidence="1">
    <location>
        <begin position="370"/>
        <end position="390"/>
    </location>
</feature>
<name>A0A084SIM4_9BACT</name>
<dbReference type="RefSeq" id="WP_043409133.1">
    <property type="nucleotide sequence ID" value="NZ_JPMI01000296.1"/>
</dbReference>
<evidence type="ECO:0000256" key="2">
    <source>
        <dbReference type="SAM" id="SignalP"/>
    </source>
</evidence>
<dbReference type="Proteomes" id="UP000028547">
    <property type="component" value="Unassembled WGS sequence"/>
</dbReference>
<accession>A0A084SIM4</accession>
<feature type="domain" description="SCP" evidence="3">
    <location>
        <begin position="395"/>
        <end position="503"/>
    </location>
</feature>
<dbReference type="InterPro" id="IPR035940">
    <property type="entry name" value="CAP_sf"/>
</dbReference>
<dbReference type="CDD" id="cd05379">
    <property type="entry name" value="CAP_bacterial"/>
    <property type="match status" value="1"/>
</dbReference>
<dbReference type="AlphaFoldDB" id="A0A084SIM4"/>
<dbReference type="Gene3D" id="3.40.33.10">
    <property type="entry name" value="CAP"/>
    <property type="match status" value="1"/>
</dbReference>
<reference evidence="4 5" key="1">
    <citation type="submission" date="2014-07" db="EMBL/GenBank/DDBJ databases">
        <title>Draft Genome Sequence of Gephyronic Acid Producer, Cystobacter violaceus Strain Cb vi76.</title>
        <authorList>
            <person name="Stevens D.C."/>
            <person name="Young J."/>
            <person name="Carmichael R."/>
            <person name="Tan J."/>
            <person name="Taylor R.E."/>
        </authorList>
    </citation>
    <scope>NUCLEOTIDE SEQUENCE [LARGE SCALE GENOMIC DNA]</scope>
    <source>
        <strain evidence="4 5">Cb vi76</strain>
    </source>
</reference>
<dbReference type="SUPFAM" id="SSF55797">
    <property type="entry name" value="PR-1-like"/>
    <property type="match status" value="1"/>
</dbReference>
<protein>
    <submittedName>
        <fullName evidence="4">Membrane protein</fullName>
    </submittedName>
</protein>
<feature type="signal peptide" evidence="2">
    <location>
        <begin position="1"/>
        <end position="18"/>
    </location>
</feature>
<evidence type="ECO:0000259" key="3">
    <source>
        <dbReference type="Pfam" id="PF00188"/>
    </source>
</evidence>
<keyword evidence="2" id="KW-0732">Signal</keyword>